<dbReference type="Proteomes" id="UP000295722">
    <property type="component" value="Unassembled WGS sequence"/>
</dbReference>
<proteinExistence type="predicted"/>
<keyword evidence="2" id="KW-1185">Reference proteome</keyword>
<gene>
    <name evidence="1" type="ORF">EYW47_22215</name>
</gene>
<evidence type="ECO:0000313" key="2">
    <source>
        <dbReference type="Proteomes" id="UP000295722"/>
    </source>
</evidence>
<protein>
    <recommendedName>
        <fullName evidence="3">Phage tail protein</fullName>
    </recommendedName>
</protein>
<sequence>MNLQDQIGALEAGVDQLIQAASAALVPRAVVAAAPEQTHTAEVSAPQAATRHAELAPQTAAVAAAHPHEPQAAVVETEAEAEVEAESEAEAEAVTAEVTTEVVAEVTPEVATASEPVGAAQPAHPVQEAEARNVTLEVGRPSQNEITMSIGGQTVSLHPLQVGQLIEELANARASMQPEPPPAIPPGWRFASTKNPMMAVQKQSNGDRLLVLRHTGHGWVPFVFSPDMVVQMYMMLTQR</sequence>
<dbReference type="EMBL" id="SMRP01000011">
    <property type="protein sequence ID" value="TDG21574.1"/>
    <property type="molecule type" value="Genomic_DNA"/>
</dbReference>
<dbReference type="AlphaFoldDB" id="A0A4R5M679"/>
<reference evidence="1 2" key="1">
    <citation type="submission" date="2019-03" db="EMBL/GenBank/DDBJ databases">
        <title>Paraburkholderia sp. 4M-K11, isolated from subtropical forest soil.</title>
        <authorList>
            <person name="Gao Z.-H."/>
            <person name="Qiu L.-H."/>
        </authorList>
    </citation>
    <scope>NUCLEOTIDE SEQUENCE [LARGE SCALE GENOMIC DNA]</scope>
    <source>
        <strain evidence="1 2">4M-K11</strain>
    </source>
</reference>
<comment type="caution">
    <text evidence="1">The sequence shown here is derived from an EMBL/GenBank/DDBJ whole genome shotgun (WGS) entry which is preliminary data.</text>
</comment>
<dbReference type="OrthoDB" id="9114065at2"/>
<accession>A0A4R5M679</accession>
<evidence type="ECO:0008006" key="3">
    <source>
        <dbReference type="Google" id="ProtNLM"/>
    </source>
</evidence>
<dbReference type="RefSeq" id="WP_133196976.1">
    <property type="nucleotide sequence ID" value="NZ_JBHUCW010000033.1"/>
</dbReference>
<organism evidence="1 2">
    <name type="scientific">Paraburkholderia silviterrae</name>
    <dbReference type="NCBI Taxonomy" id="2528715"/>
    <lineage>
        <taxon>Bacteria</taxon>
        <taxon>Pseudomonadati</taxon>
        <taxon>Pseudomonadota</taxon>
        <taxon>Betaproteobacteria</taxon>
        <taxon>Burkholderiales</taxon>
        <taxon>Burkholderiaceae</taxon>
        <taxon>Paraburkholderia</taxon>
    </lineage>
</organism>
<evidence type="ECO:0000313" key="1">
    <source>
        <dbReference type="EMBL" id="TDG21574.1"/>
    </source>
</evidence>
<name>A0A4R5M679_9BURK</name>